<dbReference type="GO" id="GO:0004674">
    <property type="term" value="F:protein serine/threonine kinase activity"/>
    <property type="evidence" value="ECO:0007669"/>
    <property type="project" value="UniProtKB-KW"/>
</dbReference>
<evidence type="ECO:0000256" key="5">
    <source>
        <dbReference type="ARBA" id="ARBA00022840"/>
    </source>
</evidence>
<feature type="domain" description="PB1" evidence="9">
    <location>
        <begin position="77"/>
        <end position="158"/>
    </location>
</feature>
<dbReference type="PANTHER" id="PTHR11584:SF369">
    <property type="entry name" value="MITOGEN-ACTIVATED PROTEIN KINASE KINASE KINASE 19-RELATED"/>
    <property type="match status" value="1"/>
</dbReference>
<feature type="compositionally biased region" description="Polar residues" evidence="7">
    <location>
        <begin position="241"/>
        <end position="262"/>
    </location>
</feature>
<organism evidence="10 11">
    <name type="scientific">Owenia fusiformis</name>
    <name type="common">Polychaete worm</name>
    <dbReference type="NCBI Taxonomy" id="6347"/>
    <lineage>
        <taxon>Eukaryota</taxon>
        <taxon>Metazoa</taxon>
        <taxon>Spiralia</taxon>
        <taxon>Lophotrochozoa</taxon>
        <taxon>Annelida</taxon>
        <taxon>Polychaeta</taxon>
        <taxon>Sedentaria</taxon>
        <taxon>Canalipalpata</taxon>
        <taxon>Sabellida</taxon>
        <taxon>Oweniida</taxon>
        <taxon>Oweniidae</taxon>
        <taxon>Owenia</taxon>
    </lineage>
</organism>
<feature type="compositionally biased region" description="Basic and acidic residues" evidence="7">
    <location>
        <begin position="223"/>
        <end position="237"/>
    </location>
</feature>
<reference evidence="10" key="1">
    <citation type="submission" date="2022-03" db="EMBL/GenBank/DDBJ databases">
        <authorList>
            <person name="Martin C."/>
        </authorList>
    </citation>
    <scope>NUCLEOTIDE SEQUENCE</scope>
</reference>
<keyword evidence="3 6" id="KW-0547">Nucleotide-binding</keyword>
<dbReference type="GO" id="GO:0035556">
    <property type="term" value="P:intracellular signal transduction"/>
    <property type="evidence" value="ECO:0007669"/>
    <property type="project" value="UniProtKB-ARBA"/>
</dbReference>
<dbReference type="SUPFAM" id="SSF56112">
    <property type="entry name" value="Protein kinase-like (PK-like)"/>
    <property type="match status" value="1"/>
</dbReference>
<dbReference type="PROSITE" id="PS51745">
    <property type="entry name" value="PB1"/>
    <property type="match status" value="1"/>
</dbReference>
<dbReference type="Pfam" id="PF00069">
    <property type="entry name" value="Pkinase"/>
    <property type="match status" value="1"/>
</dbReference>
<evidence type="ECO:0000256" key="1">
    <source>
        <dbReference type="ARBA" id="ARBA00022527"/>
    </source>
</evidence>
<dbReference type="InterPro" id="IPR000270">
    <property type="entry name" value="PB1_dom"/>
</dbReference>
<evidence type="ECO:0000313" key="11">
    <source>
        <dbReference type="Proteomes" id="UP000749559"/>
    </source>
</evidence>
<dbReference type="Gene3D" id="3.10.20.90">
    <property type="entry name" value="Phosphatidylinositol 3-kinase Catalytic Subunit, Chain A, domain 1"/>
    <property type="match status" value="1"/>
</dbReference>
<dbReference type="InterPro" id="IPR053793">
    <property type="entry name" value="PB1-like"/>
</dbReference>
<keyword evidence="2" id="KW-0808">Transferase</keyword>
<dbReference type="SMART" id="SM00220">
    <property type="entry name" value="S_TKc"/>
    <property type="match status" value="1"/>
</dbReference>
<proteinExistence type="predicted"/>
<evidence type="ECO:0000259" key="9">
    <source>
        <dbReference type="PROSITE" id="PS51745"/>
    </source>
</evidence>
<dbReference type="Pfam" id="PF00564">
    <property type="entry name" value="PB1"/>
    <property type="match status" value="1"/>
</dbReference>
<dbReference type="InterPro" id="IPR017441">
    <property type="entry name" value="Protein_kinase_ATP_BS"/>
</dbReference>
<evidence type="ECO:0000256" key="7">
    <source>
        <dbReference type="SAM" id="MobiDB-lite"/>
    </source>
</evidence>
<comment type="caution">
    <text evidence="10">The sequence shown here is derived from an EMBL/GenBank/DDBJ whole genome shotgun (WGS) entry which is preliminary data.</text>
</comment>
<evidence type="ECO:0000259" key="8">
    <source>
        <dbReference type="PROSITE" id="PS50011"/>
    </source>
</evidence>
<feature type="compositionally biased region" description="Polar residues" evidence="7">
    <location>
        <begin position="157"/>
        <end position="167"/>
    </location>
</feature>
<dbReference type="SUPFAM" id="SSF54277">
    <property type="entry name" value="CAD &amp; PB1 domains"/>
    <property type="match status" value="1"/>
</dbReference>
<dbReference type="PROSITE" id="PS50011">
    <property type="entry name" value="PROTEIN_KINASE_DOM"/>
    <property type="match status" value="1"/>
</dbReference>
<dbReference type="PANTHER" id="PTHR11584">
    <property type="entry name" value="SERINE/THREONINE PROTEIN KINASE"/>
    <property type="match status" value="1"/>
</dbReference>
<feature type="domain" description="Protein kinase" evidence="8">
    <location>
        <begin position="401"/>
        <end position="660"/>
    </location>
</feature>
<dbReference type="FunFam" id="1.10.510.10:FF:000071">
    <property type="entry name" value="Mitogen-activated protein kinase kinase kinase 3 isoform 2"/>
    <property type="match status" value="1"/>
</dbReference>
<feature type="compositionally biased region" description="Polar residues" evidence="7">
    <location>
        <begin position="179"/>
        <end position="194"/>
    </location>
</feature>
<feature type="region of interest" description="Disordered" evidence="7">
    <location>
        <begin position="341"/>
        <end position="375"/>
    </location>
</feature>
<dbReference type="Gene3D" id="1.10.510.10">
    <property type="entry name" value="Transferase(Phosphotransferase) domain 1"/>
    <property type="match status" value="1"/>
</dbReference>
<feature type="binding site" evidence="6">
    <location>
        <position position="430"/>
    </location>
    <ligand>
        <name>ATP</name>
        <dbReference type="ChEBI" id="CHEBI:30616"/>
    </ligand>
</feature>
<feature type="region of interest" description="Disordered" evidence="7">
    <location>
        <begin position="155"/>
        <end position="327"/>
    </location>
</feature>
<dbReference type="OrthoDB" id="266718at2759"/>
<accession>A0A8S4P5X7</accession>
<dbReference type="Proteomes" id="UP000749559">
    <property type="component" value="Unassembled WGS sequence"/>
</dbReference>
<dbReference type="InterPro" id="IPR011009">
    <property type="entry name" value="Kinase-like_dom_sf"/>
</dbReference>
<dbReference type="InterPro" id="IPR000719">
    <property type="entry name" value="Prot_kinase_dom"/>
</dbReference>
<evidence type="ECO:0000256" key="6">
    <source>
        <dbReference type="PROSITE-ProRule" id="PRU10141"/>
    </source>
</evidence>
<feature type="compositionally biased region" description="Low complexity" evidence="7">
    <location>
        <begin position="344"/>
        <end position="360"/>
    </location>
</feature>
<keyword evidence="11" id="KW-1185">Reference proteome</keyword>
<evidence type="ECO:0000256" key="4">
    <source>
        <dbReference type="ARBA" id="ARBA00022777"/>
    </source>
</evidence>
<sequence length="664" mass="74423">MGVDCEVTYKMSRVSDIERYIENVRLTVRAQQADLTDPDVEKDLTAIKNALLTGMRQSAKFTKNKQQQQSAPSSSNELRVKCDFQGEKRAMQIRKPVKYADLCEKVKQYYGRSLQIFYTPSNNEVVIPISSQQDLDSAVELVERSEHMKSLRLRLQADSNSNSLSPASQPPGKLGEIFQNKTQSSSKTGNNNTLIRVPEGRYSPPPGTVQPHEKHFQSQISRHSGEGEFIPEAHNDEYESPDSSVSGSRTSLDSSFYSTPGDTFNHGDTFPLRGKPTSSRRSVYSDTTFDEPSSGDGRVKGGTYPRRFNNPTEQMEPEGRKTFPRVRGTNHELYQNELQHRYGSSRGSAGSLSTSSSSSGQVPDFDSPEGRRRRESELDLAALGYPQLSPSYVSPRAPTNWKRGKILGSGAFGQVFVCYDGDTGRELAVKQVPLGTPTSETSKEIKALECEIQLLKNIHHDRIVQYYGCQEDEKHLCIFMDYMAGGSVKDELRTYGACKENVTRKYTRQVLEGLAYLHDRLIVHRDIKGANILRDAAGNVKIGDFGASKRLQTIATSTGMKSVIGTPYWMSPEVINGDGYGRKADIWSVGCTVVEMLTKNPPWIEFEAMAAIFKIATTDTPKYELPKETSDVARDFLRIIFRKKQQERPTAEELLRHKFCNDFS</sequence>
<keyword evidence="4" id="KW-0418">Kinase</keyword>
<evidence type="ECO:0000313" key="10">
    <source>
        <dbReference type="EMBL" id="CAH1789657.1"/>
    </source>
</evidence>
<name>A0A8S4P5X7_OWEFU</name>
<keyword evidence="5 6" id="KW-0067">ATP-binding</keyword>
<protein>
    <submittedName>
        <fullName evidence="10">Uncharacterized protein</fullName>
    </submittedName>
</protein>
<dbReference type="EMBL" id="CAIIXF020000007">
    <property type="protein sequence ID" value="CAH1789657.1"/>
    <property type="molecule type" value="Genomic_DNA"/>
</dbReference>
<evidence type="ECO:0000256" key="3">
    <source>
        <dbReference type="ARBA" id="ARBA00022741"/>
    </source>
</evidence>
<evidence type="ECO:0000256" key="2">
    <source>
        <dbReference type="ARBA" id="ARBA00022679"/>
    </source>
</evidence>
<keyword evidence="1" id="KW-0723">Serine/threonine-protein kinase</keyword>
<dbReference type="AlphaFoldDB" id="A0A8S4P5X7"/>
<feature type="compositionally biased region" description="Polar residues" evidence="7">
    <location>
        <begin position="276"/>
        <end position="291"/>
    </location>
</feature>
<dbReference type="CDD" id="cd06625">
    <property type="entry name" value="STKc_MEKK3_like"/>
    <property type="match status" value="1"/>
</dbReference>
<dbReference type="GO" id="GO:0005524">
    <property type="term" value="F:ATP binding"/>
    <property type="evidence" value="ECO:0007669"/>
    <property type="project" value="UniProtKB-UniRule"/>
</dbReference>
<dbReference type="PROSITE" id="PS00107">
    <property type="entry name" value="PROTEIN_KINASE_ATP"/>
    <property type="match status" value="1"/>
</dbReference>
<dbReference type="SMART" id="SM00666">
    <property type="entry name" value="PB1"/>
    <property type="match status" value="1"/>
</dbReference>
<gene>
    <name evidence="10" type="ORF">OFUS_LOCUS14979</name>
</gene>